<dbReference type="PANTHER" id="PTHR31367">
    <property type="entry name" value="CYTOSOLIC 5'-NUCLEOTIDASE 1 FAMILY MEMBER"/>
    <property type="match status" value="1"/>
</dbReference>
<reference evidence="1" key="1">
    <citation type="submission" date="2021-04" db="EMBL/GenBank/DDBJ databases">
        <authorList>
            <consortium name="Wellcome Sanger Institute Data Sharing"/>
        </authorList>
    </citation>
    <scope>NUCLEOTIDE SEQUENCE [LARGE SCALE GENOMIC DNA]</scope>
</reference>
<dbReference type="Ensembl" id="ENSENLT00000040002.1">
    <property type="protein sequence ID" value="ENSENLP00000038980.1"/>
    <property type="gene ID" value="ENSENLG00000016810.1"/>
</dbReference>
<dbReference type="InParanoid" id="A0A665W569"/>
<reference evidence="1" key="3">
    <citation type="submission" date="2025-09" db="UniProtKB">
        <authorList>
            <consortium name="Ensembl"/>
        </authorList>
    </citation>
    <scope>IDENTIFICATION</scope>
</reference>
<accession>A0A665W569</accession>
<dbReference type="GO" id="GO:0008253">
    <property type="term" value="F:5'-nucleotidase activity"/>
    <property type="evidence" value="ECO:0007669"/>
    <property type="project" value="InterPro"/>
</dbReference>
<dbReference type="GO" id="GO:0000287">
    <property type="term" value="F:magnesium ion binding"/>
    <property type="evidence" value="ECO:0007669"/>
    <property type="project" value="InterPro"/>
</dbReference>
<dbReference type="InterPro" id="IPR036412">
    <property type="entry name" value="HAD-like_sf"/>
</dbReference>
<proteinExistence type="predicted"/>
<dbReference type="OMA" id="KKCPIRT"/>
<dbReference type="Proteomes" id="UP000472264">
    <property type="component" value="Chromosome 22"/>
</dbReference>
<dbReference type="GO" id="GO:0009117">
    <property type="term" value="P:nucleotide metabolic process"/>
    <property type="evidence" value="ECO:0007669"/>
    <property type="project" value="InterPro"/>
</dbReference>
<dbReference type="GO" id="GO:0005829">
    <property type="term" value="C:cytosol"/>
    <property type="evidence" value="ECO:0007669"/>
    <property type="project" value="TreeGrafter"/>
</dbReference>
<organism evidence="1 2">
    <name type="scientific">Echeneis naucrates</name>
    <name type="common">Live sharksucker</name>
    <dbReference type="NCBI Taxonomy" id="173247"/>
    <lineage>
        <taxon>Eukaryota</taxon>
        <taxon>Metazoa</taxon>
        <taxon>Chordata</taxon>
        <taxon>Craniata</taxon>
        <taxon>Vertebrata</taxon>
        <taxon>Euteleostomi</taxon>
        <taxon>Actinopterygii</taxon>
        <taxon>Neopterygii</taxon>
        <taxon>Teleostei</taxon>
        <taxon>Neoteleostei</taxon>
        <taxon>Acanthomorphata</taxon>
        <taxon>Carangaria</taxon>
        <taxon>Carangiformes</taxon>
        <taxon>Echeneidae</taxon>
        <taxon>Echeneis</taxon>
    </lineage>
</organism>
<dbReference type="AlphaFoldDB" id="A0A665W569"/>
<dbReference type="GO" id="GO:0000166">
    <property type="term" value="F:nucleotide binding"/>
    <property type="evidence" value="ECO:0007669"/>
    <property type="project" value="InterPro"/>
</dbReference>
<gene>
    <name evidence="1" type="primary">LOC115036131</name>
</gene>
<dbReference type="InterPro" id="IPR010394">
    <property type="entry name" value="5-nucleotidase"/>
</dbReference>
<evidence type="ECO:0000313" key="2">
    <source>
        <dbReference type="Proteomes" id="UP000472264"/>
    </source>
</evidence>
<dbReference type="Pfam" id="PF06189">
    <property type="entry name" value="5-nucleotidase"/>
    <property type="match status" value="1"/>
</dbReference>
<keyword evidence="2" id="KW-1185">Reference proteome</keyword>
<reference evidence="1" key="2">
    <citation type="submission" date="2025-08" db="UniProtKB">
        <authorList>
            <consortium name="Ensembl"/>
        </authorList>
    </citation>
    <scope>IDENTIFICATION</scope>
</reference>
<dbReference type="SUPFAM" id="SSF56784">
    <property type="entry name" value="HAD-like"/>
    <property type="match status" value="1"/>
</dbReference>
<sequence length="286" mass="32135">MLYQEMPIVVAMSSKILFDSELNCGPAFSFVMVRYEKPSSILLNALFTHANNIPCPNIKALKAVNVRLRELYPESEELFKVLLDGNAVEMIQEYSDPFVMHSDQRLGELQRKNTHLYLSAPPGSQLQEAMELGIAAAVMYNPKNIMDLTETPLRVVFDGDGVLFSHQSLKKRGLQGFLDHEREKVNEPLPDGPFKNFLAALIKLQKKCDKIIMTYLVTARNAGNAGYRALNTLKTWGLEIDQAYFLEGAPKPPVLKMIQPHIYIDDSISHVQGALKEGVVACHVKY</sequence>
<protein>
    <submittedName>
        <fullName evidence="1">Cytosolic 5'-nucleotidase 1A-like</fullName>
    </submittedName>
</protein>
<dbReference type="GO" id="GO:0046085">
    <property type="term" value="P:adenosine metabolic process"/>
    <property type="evidence" value="ECO:0007669"/>
    <property type="project" value="TreeGrafter"/>
</dbReference>
<name>A0A665W569_ECHNA</name>
<evidence type="ECO:0000313" key="1">
    <source>
        <dbReference type="Ensembl" id="ENSENLP00000038980.1"/>
    </source>
</evidence>
<dbReference type="PANTHER" id="PTHR31367:SF5">
    <property type="entry name" value="CYTOSOLIC 5'-NUCLEOTIDASE 1A"/>
    <property type="match status" value="1"/>
</dbReference>